<evidence type="ECO:0000313" key="2">
    <source>
        <dbReference type="Proteomes" id="UP000823775"/>
    </source>
</evidence>
<dbReference type="EMBL" id="JACEIK010008145">
    <property type="protein sequence ID" value="MCE3051079.1"/>
    <property type="molecule type" value="Genomic_DNA"/>
</dbReference>
<feature type="non-terminal residue" evidence="1">
    <location>
        <position position="107"/>
    </location>
</feature>
<organism evidence="1 2">
    <name type="scientific">Datura stramonium</name>
    <name type="common">Jimsonweed</name>
    <name type="synonym">Common thornapple</name>
    <dbReference type="NCBI Taxonomy" id="4076"/>
    <lineage>
        <taxon>Eukaryota</taxon>
        <taxon>Viridiplantae</taxon>
        <taxon>Streptophyta</taxon>
        <taxon>Embryophyta</taxon>
        <taxon>Tracheophyta</taxon>
        <taxon>Spermatophyta</taxon>
        <taxon>Magnoliopsida</taxon>
        <taxon>eudicotyledons</taxon>
        <taxon>Gunneridae</taxon>
        <taxon>Pentapetalae</taxon>
        <taxon>asterids</taxon>
        <taxon>lamiids</taxon>
        <taxon>Solanales</taxon>
        <taxon>Solanaceae</taxon>
        <taxon>Solanoideae</taxon>
        <taxon>Datureae</taxon>
        <taxon>Datura</taxon>
    </lineage>
</organism>
<gene>
    <name evidence="1" type="ORF">HAX54_048872</name>
</gene>
<proteinExistence type="predicted"/>
<keyword evidence="2" id="KW-1185">Reference proteome</keyword>
<comment type="caution">
    <text evidence="1">The sequence shown here is derived from an EMBL/GenBank/DDBJ whole genome shotgun (WGS) entry which is preliminary data.</text>
</comment>
<accession>A0ABS8WPJ1</accession>
<dbReference type="Proteomes" id="UP000823775">
    <property type="component" value="Unassembled WGS sequence"/>
</dbReference>
<protein>
    <submittedName>
        <fullName evidence="1">Uncharacterized protein</fullName>
    </submittedName>
</protein>
<feature type="non-terminal residue" evidence="1">
    <location>
        <position position="1"/>
    </location>
</feature>
<reference evidence="1 2" key="1">
    <citation type="journal article" date="2021" name="BMC Genomics">
        <title>Datura genome reveals duplications of psychoactive alkaloid biosynthetic genes and high mutation rate following tissue culture.</title>
        <authorList>
            <person name="Rajewski A."/>
            <person name="Carter-House D."/>
            <person name="Stajich J."/>
            <person name="Litt A."/>
        </authorList>
    </citation>
    <scope>NUCLEOTIDE SEQUENCE [LARGE SCALE GENOMIC DNA]</scope>
    <source>
        <strain evidence="1">AR-01</strain>
    </source>
</reference>
<sequence>GNICHSSDSLVDGQTGQVVTWNNHSSNSLIITDSIFGYFLNTIQQPLRMTHWIFHRVVPRPVAFLKILNGDLSRATQRLLFIVELGLDCSGRMDTAVHHVYPSALAL</sequence>
<evidence type="ECO:0000313" key="1">
    <source>
        <dbReference type="EMBL" id="MCE3051079.1"/>
    </source>
</evidence>
<name>A0ABS8WPJ1_DATST</name>